<dbReference type="InterPro" id="IPR016181">
    <property type="entry name" value="Acyl_CoA_acyltransferase"/>
</dbReference>
<evidence type="ECO:0000313" key="3">
    <source>
        <dbReference type="EMBL" id="AXI80903.1"/>
    </source>
</evidence>
<dbReference type="PROSITE" id="PS51186">
    <property type="entry name" value="GNAT"/>
    <property type="match status" value="1"/>
</dbReference>
<protein>
    <submittedName>
        <fullName evidence="3">GNAT family N-acetyltransferase</fullName>
    </submittedName>
</protein>
<keyword evidence="3" id="KW-0808">Transferase</keyword>
<dbReference type="Gene3D" id="3.40.630.30">
    <property type="match status" value="1"/>
</dbReference>
<dbReference type="Proteomes" id="UP000249340">
    <property type="component" value="Chromosome"/>
</dbReference>
<feature type="region of interest" description="Disordered" evidence="1">
    <location>
        <begin position="215"/>
        <end position="247"/>
    </location>
</feature>
<dbReference type="AlphaFoldDB" id="A0A345T4J8"/>
<gene>
    <name evidence="3" type="ORF">C7M71_029505</name>
</gene>
<evidence type="ECO:0000256" key="1">
    <source>
        <dbReference type="SAM" id="MobiDB-lite"/>
    </source>
</evidence>
<dbReference type="CDD" id="cd04301">
    <property type="entry name" value="NAT_SF"/>
    <property type="match status" value="1"/>
</dbReference>
<dbReference type="OrthoDB" id="7057833at2"/>
<dbReference type="EMBL" id="CP031264">
    <property type="protein sequence ID" value="AXI80903.1"/>
    <property type="molecule type" value="Genomic_DNA"/>
</dbReference>
<dbReference type="InterPro" id="IPR052523">
    <property type="entry name" value="Trichothecene_AcTrans"/>
</dbReference>
<dbReference type="InterPro" id="IPR000182">
    <property type="entry name" value="GNAT_dom"/>
</dbReference>
<dbReference type="Pfam" id="PF00583">
    <property type="entry name" value="Acetyltransf_1"/>
    <property type="match status" value="1"/>
</dbReference>
<name>A0A345T4J8_9ACTN</name>
<sequence>MSDQDRAGQPARAAAPKSRTTGPAVRRACPADADTAVAILAQAFQDDAVTAWVFPDARRRRALLPDFFRVVVEDLLAHGEIHLADDSGVVLVVPPDAPDPTPGELRRHESRLRAATAECGDRAVAIARLLDEHHPRDRAHSYVVFNAVRPARQGRGVSSAILRQVTALADAVDAGCYVECSSPESLELMVRHGFAPLPVVPLPGGPVLRPAWREPLPTGRPTAAQTAKEAAAQTAAEAAGQPAEAVG</sequence>
<feature type="compositionally biased region" description="Low complexity" evidence="1">
    <location>
        <begin position="222"/>
        <end position="247"/>
    </location>
</feature>
<proteinExistence type="predicted"/>
<keyword evidence="4" id="KW-1185">Reference proteome</keyword>
<reference evidence="4" key="1">
    <citation type="submission" date="2018-07" db="EMBL/GenBank/DDBJ databases">
        <title>Streptacidiphilus bronchialis DSM 106435 chromosome.</title>
        <authorList>
            <person name="Batra D."/>
            <person name="Gulvik C.A."/>
        </authorList>
    </citation>
    <scope>NUCLEOTIDE SEQUENCE [LARGE SCALE GENOMIC DNA]</scope>
    <source>
        <strain evidence="4">DSM 106435</strain>
    </source>
</reference>
<evidence type="ECO:0000259" key="2">
    <source>
        <dbReference type="PROSITE" id="PS51186"/>
    </source>
</evidence>
<dbReference type="PANTHER" id="PTHR42791:SF1">
    <property type="entry name" value="N-ACETYLTRANSFERASE DOMAIN-CONTAINING PROTEIN"/>
    <property type="match status" value="1"/>
</dbReference>
<evidence type="ECO:0000313" key="4">
    <source>
        <dbReference type="Proteomes" id="UP000249340"/>
    </source>
</evidence>
<accession>A0A345T4J8</accession>
<dbReference type="RefSeq" id="WP_111490698.1">
    <property type="nucleotide sequence ID" value="NZ_CP031264.1"/>
</dbReference>
<dbReference type="GO" id="GO:0016747">
    <property type="term" value="F:acyltransferase activity, transferring groups other than amino-acyl groups"/>
    <property type="evidence" value="ECO:0007669"/>
    <property type="project" value="InterPro"/>
</dbReference>
<dbReference type="PANTHER" id="PTHR42791">
    <property type="entry name" value="GNAT FAMILY ACETYLTRANSFERASE"/>
    <property type="match status" value="1"/>
</dbReference>
<feature type="region of interest" description="Disordered" evidence="1">
    <location>
        <begin position="1"/>
        <end position="27"/>
    </location>
</feature>
<dbReference type="KEGG" id="stri:C7M71_029505"/>
<organism evidence="3 4">
    <name type="scientific">Peterkaempfera bronchialis</name>
    <dbReference type="NCBI Taxonomy" id="2126346"/>
    <lineage>
        <taxon>Bacteria</taxon>
        <taxon>Bacillati</taxon>
        <taxon>Actinomycetota</taxon>
        <taxon>Actinomycetes</taxon>
        <taxon>Kitasatosporales</taxon>
        <taxon>Streptomycetaceae</taxon>
        <taxon>Peterkaempfera</taxon>
    </lineage>
</organism>
<feature type="domain" description="N-acetyltransferase" evidence="2">
    <location>
        <begin position="65"/>
        <end position="219"/>
    </location>
</feature>
<dbReference type="SUPFAM" id="SSF55729">
    <property type="entry name" value="Acyl-CoA N-acyltransferases (Nat)"/>
    <property type="match status" value="1"/>
</dbReference>